<dbReference type="AlphaFoldDB" id="X1UKV9"/>
<proteinExistence type="predicted"/>
<feature type="non-terminal residue" evidence="1">
    <location>
        <position position="1"/>
    </location>
</feature>
<organism evidence="1">
    <name type="scientific">marine sediment metagenome</name>
    <dbReference type="NCBI Taxonomy" id="412755"/>
    <lineage>
        <taxon>unclassified sequences</taxon>
        <taxon>metagenomes</taxon>
        <taxon>ecological metagenomes</taxon>
    </lineage>
</organism>
<comment type="caution">
    <text evidence="1">The sequence shown here is derived from an EMBL/GenBank/DDBJ whole genome shotgun (WGS) entry which is preliminary data.</text>
</comment>
<dbReference type="EMBL" id="BARW01037786">
    <property type="protein sequence ID" value="GAJ18103.1"/>
    <property type="molecule type" value="Genomic_DNA"/>
</dbReference>
<protein>
    <submittedName>
        <fullName evidence="1">Uncharacterized protein</fullName>
    </submittedName>
</protein>
<gene>
    <name evidence="1" type="ORF">S12H4_58235</name>
</gene>
<accession>X1UKV9</accession>
<name>X1UKV9_9ZZZZ</name>
<evidence type="ECO:0000313" key="1">
    <source>
        <dbReference type="EMBL" id="GAJ18103.1"/>
    </source>
</evidence>
<reference evidence="1" key="1">
    <citation type="journal article" date="2014" name="Front. Microbiol.">
        <title>High frequency of phylogenetically diverse reductive dehalogenase-homologous genes in deep subseafloor sedimentary metagenomes.</title>
        <authorList>
            <person name="Kawai M."/>
            <person name="Futagami T."/>
            <person name="Toyoda A."/>
            <person name="Takaki Y."/>
            <person name="Nishi S."/>
            <person name="Hori S."/>
            <person name="Arai W."/>
            <person name="Tsubouchi T."/>
            <person name="Morono Y."/>
            <person name="Uchiyama I."/>
            <person name="Ito T."/>
            <person name="Fujiyama A."/>
            <person name="Inagaki F."/>
            <person name="Takami H."/>
        </authorList>
    </citation>
    <scope>NUCLEOTIDE SEQUENCE</scope>
    <source>
        <strain evidence="1">Expedition CK06-06</strain>
    </source>
</reference>
<sequence length="118" mass="14286">KRQRANLIPGNAWDKKHRKELKLNCWWWTLPLGNMQEIYEGCEKGRDNRDVAKEELKDEKFLDEWWEGLPVKNKEFIVKNCDGTYRAEDEEDHKKQIDKCLQEQIKEEKLELEKVRGK</sequence>